<dbReference type="STRING" id="857265.WG78_12235"/>
<dbReference type="OrthoDB" id="1523296at2"/>
<dbReference type="Proteomes" id="UP000037939">
    <property type="component" value="Unassembled WGS sequence"/>
</dbReference>
<reference evidence="2 3" key="1">
    <citation type="submission" date="2015-07" db="EMBL/GenBank/DDBJ databases">
        <title>Draft genome sequence of the Amantichitinum ursilacus IGB-41, a new chitin-degrading bacterium.</title>
        <authorList>
            <person name="Kirstahler P."/>
            <person name="Guenther M."/>
            <person name="Grumaz C."/>
            <person name="Rupp S."/>
            <person name="Zibek S."/>
            <person name="Sohn K."/>
        </authorList>
    </citation>
    <scope>NUCLEOTIDE SEQUENCE [LARGE SCALE GENOMIC DNA]</scope>
    <source>
        <strain evidence="2 3">IGB-41</strain>
    </source>
</reference>
<comment type="caution">
    <text evidence="2">The sequence shown here is derived from an EMBL/GenBank/DDBJ whole genome shotgun (WGS) entry which is preliminary data.</text>
</comment>
<evidence type="ECO:0008006" key="4">
    <source>
        <dbReference type="Google" id="ProtNLM"/>
    </source>
</evidence>
<feature type="region of interest" description="Disordered" evidence="1">
    <location>
        <begin position="1"/>
        <end position="31"/>
    </location>
</feature>
<dbReference type="InterPro" id="IPR010732">
    <property type="entry name" value="T6SS_TssG-like"/>
</dbReference>
<dbReference type="PANTHER" id="PTHR35564">
    <property type="match status" value="1"/>
</dbReference>
<evidence type="ECO:0000256" key="1">
    <source>
        <dbReference type="SAM" id="MobiDB-lite"/>
    </source>
</evidence>
<dbReference type="PATRIC" id="fig|857265.3.peg.2523"/>
<evidence type="ECO:0000313" key="3">
    <source>
        <dbReference type="Proteomes" id="UP000037939"/>
    </source>
</evidence>
<evidence type="ECO:0000313" key="2">
    <source>
        <dbReference type="EMBL" id="KPC52613.1"/>
    </source>
</evidence>
<dbReference type="AlphaFoldDB" id="A0A0N0GNK0"/>
<dbReference type="EMBL" id="LAQT01000009">
    <property type="protein sequence ID" value="KPC52613.1"/>
    <property type="molecule type" value="Genomic_DNA"/>
</dbReference>
<organism evidence="2 3">
    <name type="scientific">Amantichitinum ursilacus</name>
    <dbReference type="NCBI Taxonomy" id="857265"/>
    <lineage>
        <taxon>Bacteria</taxon>
        <taxon>Pseudomonadati</taxon>
        <taxon>Pseudomonadota</taxon>
        <taxon>Betaproteobacteria</taxon>
        <taxon>Neisseriales</taxon>
        <taxon>Chitinibacteraceae</taxon>
        <taxon>Amantichitinum</taxon>
    </lineage>
</organism>
<sequence>MNVTLPVPPSFDGRDLTELPSARARPFSTDQTVPGEGLVPAILRRAPLFNFYQLCELLDSAQAQRPALGTQDTPAHEPVRFRPHTALGFPAAELGRAEADPDNLAAPPTVRTRFLGLYGVDARMPFHVLDDIATRREGHEALAAFLDLFNHRIITLYYRIWRKYRYPVGFVAGAADPTSQALLSLVGLGMGQSQHRPDLPVARFMGLLGLGGQRTRTAEGLAAVVRLLRPDARVMVDEFFAVARVLEQPATLGQAPVALRTGALVLGRSVIDRNSTVRVVIRLDAAADIATLLPGGQQHTDLLQMLKVYLGYKLDAEIILRIDVAALPPMRLGCAPLRLGLTTMAGRPAQGTLVDIRLGRYCGFATSRAHH</sequence>
<gene>
    <name evidence="2" type="ORF">WG78_12235</name>
</gene>
<proteinExistence type="predicted"/>
<dbReference type="Pfam" id="PF06996">
    <property type="entry name" value="T6SS_TssG"/>
    <property type="match status" value="1"/>
</dbReference>
<accession>A0A0N0GNK0</accession>
<dbReference type="PANTHER" id="PTHR35564:SF3">
    <property type="entry name" value="TYPE VI SECRETION SYSTEM BASEPLATE SUBUNIT TSSG"/>
    <property type="match status" value="1"/>
</dbReference>
<dbReference type="NCBIfam" id="TIGR03347">
    <property type="entry name" value="VI_chp_1"/>
    <property type="match status" value="1"/>
</dbReference>
<protein>
    <recommendedName>
        <fullName evidence="4">Type VI secretion protein</fullName>
    </recommendedName>
</protein>
<name>A0A0N0GNK0_9NEIS</name>
<keyword evidence="3" id="KW-1185">Reference proteome</keyword>
<dbReference type="RefSeq" id="WP_083459047.1">
    <property type="nucleotide sequence ID" value="NZ_LAQT01000009.1"/>
</dbReference>